<feature type="compositionally biased region" description="Basic and acidic residues" evidence="1">
    <location>
        <begin position="281"/>
        <end position="292"/>
    </location>
</feature>
<comment type="caution">
    <text evidence="2">The sequence shown here is derived from an EMBL/GenBank/DDBJ whole genome shotgun (WGS) entry which is preliminary data.</text>
</comment>
<name>A0A0F8Z071_9ZZZZ</name>
<feature type="region of interest" description="Disordered" evidence="1">
    <location>
        <begin position="281"/>
        <end position="300"/>
    </location>
</feature>
<dbReference type="InterPro" id="IPR006059">
    <property type="entry name" value="SBP"/>
</dbReference>
<sequence length="300" mass="33834">HNVSILRENGIAVDSLDTWSGFTAACEKLKNQGMIPIAFGDKEGWPGNHWWTHFLFRLLGEAKYNELNLRSMIPGWKTELKYTDPEAAKAWELFAELWEKGYFPPGAAVDDFSIAATYFLTGKAGFIQNGSWFIGTVRYEEPDFPVDYTWFPSIEGYPGKYGGVITGGQSYAITTNNTPETKEAALKFLDWLMTKDEGNRIWVEMAKLPPAYRVSLAGFEVDPFLKRMIEEAARAPEAAPYSDVLIDFDIAVEYTWIASQGILTGDLTPQEAARELEKAVRNWEKEHPEKETLPSPSLRG</sequence>
<dbReference type="SUPFAM" id="SSF53850">
    <property type="entry name" value="Periplasmic binding protein-like II"/>
    <property type="match status" value="1"/>
</dbReference>
<accession>A0A0F8Z071</accession>
<proteinExistence type="predicted"/>
<evidence type="ECO:0008006" key="3">
    <source>
        <dbReference type="Google" id="ProtNLM"/>
    </source>
</evidence>
<reference evidence="2" key="1">
    <citation type="journal article" date="2015" name="Nature">
        <title>Complex archaea that bridge the gap between prokaryotes and eukaryotes.</title>
        <authorList>
            <person name="Spang A."/>
            <person name="Saw J.H."/>
            <person name="Jorgensen S.L."/>
            <person name="Zaremba-Niedzwiedzka K."/>
            <person name="Martijn J."/>
            <person name="Lind A.E."/>
            <person name="van Eijk R."/>
            <person name="Schleper C."/>
            <person name="Guy L."/>
            <person name="Ettema T.J."/>
        </authorList>
    </citation>
    <scope>NUCLEOTIDE SEQUENCE</scope>
</reference>
<dbReference type="InterPro" id="IPR050490">
    <property type="entry name" value="Bact_solute-bd_prot1"/>
</dbReference>
<dbReference type="Gene3D" id="3.40.190.10">
    <property type="entry name" value="Periplasmic binding protein-like II"/>
    <property type="match status" value="1"/>
</dbReference>
<organism evidence="2">
    <name type="scientific">marine sediment metagenome</name>
    <dbReference type="NCBI Taxonomy" id="412755"/>
    <lineage>
        <taxon>unclassified sequences</taxon>
        <taxon>metagenomes</taxon>
        <taxon>ecological metagenomes</taxon>
    </lineage>
</organism>
<dbReference type="EMBL" id="LAZR01054009">
    <property type="protein sequence ID" value="KKK79475.1"/>
    <property type="molecule type" value="Genomic_DNA"/>
</dbReference>
<evidence type="ECO:0000313" key="2">
    <source>
        <dbReference type="EMBL" id="KKK79475.1"/>
    </source>
</evidence>
<evidence type="ECO:0000256" key="1">
    <source>
        <dbReference type="SAM" id="MobiDB-lite"/>
    </source>
</evidence>
<gene>
    <name evidence="2" type="ORF">LCGC14_2833150</name>
</gene>
<dbReference type="AlphaFoldDB" id="A0A0F8Z071"/>
<feature type="non-terminal residue" evidence="2">
    <location>
        <position position="1"/>
    </location>
</feature>
<dbReference type="PANTHER" id="PTHR43649">
    <property type="entry name" value="ARABINOSE-BINDING PROTEIN-RELATED"/>
    <property type="match status" value="1"/>
</dbReference>
<dbReference type="Pfam" id="PF13416">
    <property type="entry name" value="SBP_bac_8"/>
    <property type="match status" value="1"/>
</dbReference>
<protein>
    <recommendedName>
        <fullName evidence="3">Extracellular solute-binding protein</fullName>
    </recommendedName>
</protein>